<proteinExistence type="predicted"/>
<name>A0AAD9PQW4_ACRCE</name>
<keyword evidence="2" id="KW-1185">Reference proteome</keyword>
<evidence type="ECO:0000313" key="2">
    <source>
        <dbReference type="Proteomes" id="UP001249851"/>
    </source>
</evidence>
<evidence type="ECO:0000313" key="1">
    <source>
        <dbReference type="EMBL" id="KAK2547347.1"/>
    </source>
</evidence>
<organism evidence="1 2">
    <name type="scientific">Acropora cervicornis</name>
    <name type="common">Staghorn coral</name>
    <dbReference type="NCBI Taxonomy" id="6130"/>
    <lineage>
        <taxon>Eukaryota</taxon>
        <taxon>Metazoa</taxon>
        <taxon>Cnidaria</taxon>
        <taxon>Anthozoa</taxon>
        <taxon>Hexacorallia</taxon>
        <taxon>Scleractinia</taxon>
        <taxon>Astrocoeniina</taxon>
        <taxon>Acroporidae</taxon>
        <taxon>Acropora</taxon>
    </lineage>
</organism>
<sequence length="213" mass="23810">MQFIIIFSVFQQFLNDLLSPTMDETKGQPTAMVIKIACLLFSGPILMYRAFKQSGPRSLRGITKSEFSVAFFFQSSHCLCQDSGMSTWCQEDFRAEKVNPEQIIVNSVDVEFDEPIPPTEEGETSSEIIPSRAISSAPCSSREVITISIATPACNCEYTMVACALVSNHATIQMQLKKAFYNANPLKNPARKSWIMPKIPINQIQLKEVMIPN</sequence>
<reference evidence="1" key="1">
    <citation type="journal article" date="2023" name="G3 (Bethesda)">
        <title>Whole genome assembly and annotation of the endangered Caribbean coral Acropora cervicornis.</title>
        <authorList>
            <person name="Selwyn J.D."/>
            <person name="Vollmer S.V."/>
        </authorList>
    </citation>
    <scope>NUCLEOTIDE SEQUENCE</scope>
    <source>
        <strain evidence="1">K2</strain>
    </source>
</reference>
<protein>
    <submittedName>
        <fullName evidence="1">Uncharacterized protein</fullName>
    </submittedName>
</protein>
<reference evidence="1" key="2">
    <citation type="journal article" date="2023" name="Science">
        <title>Genomic signatures of disease resistance in endangered staghorn corals.</title>
        <authorList>
            <person name="Vollmer S.V."/>
            <person name="Selwyn J.D."/>
            <person name="Despard B.A."/>
            <person name="Roesel C.L."/>
        </authorList>
    </citation>
    <scope>NUCLEOTIDE SEQUENCE</scope>
    <source>
        <strain evidence="1">K2</strain>
    </source>
</reference>
<dbReference type="Proteomes" id="UP001249851">
    <property type="component" value="Unassembled WGS sequence"/>
</dbReference>
<accession>A0AAD9PQW4</accession>
<gene>
    <name evidence="1" type="ORF">P5673_032754</name>
</gene>
<dbReference type="AlphaFoldDB" id="A0AAD9PQW4"/>
<dbReference type="EMBL" id="JARQWQ010000190">
    <property type="protein sequence ID" value="KAK2547347.1"/>
    <property type="molecule type" value="Genomic_DNA"/>
</dbReference>
<comment type="caution">
    <text evidence="1">The sequence shown here is derived from an EMBL/GenBank/DDBJ whole genome shotgun (WGS) entry which is preliminary data.</text>
</comment>